<evidence type="ECO:0000313" key="1">
    <source>
        <dbReference type="EMBL" id="MCW7503519.1"/>
    </source>
</evidence>
<dbReference type="Proteomes" id="UP001208794">
    <property type="component" value="Unassembled WGS sequence"/>
</dbReference>
<gene>
    <name evidence="1" type="ORF">ND855_05235</name>
</gene>
<proteinExistence type="predicted"/>
<dbReference type="RefSeq" id="WP_265357483.1">
    <property type="nucleotide sequence ID" value="NZ_JAMQPR010000001.1"/>
</dbReference>
<dbReference type="EMBL" id="JAMQPR010000001">
    <property type="protein sequence ID" value="MCW7503519.1"/>
    <property type="molecule type" value="Genomic_DNA"/>
</dbReference>
<protein>
    <submittedName>
        <fullName evidence="1">Uncharacterized protein</fullName>
    </submittedName>
</protein>
<name>A0ABT3M548_9LEPT</name>
<evidence type="ECO:0000313" key="2">
    <source>
        <dbReference type="Proteomes" id="UP001208794"/>
    </source>
</evidence>
<keyword evidence="2" id="KW-1185">Reference proteome</keyword>
<comment type="caution">
    <text evidence="1">The sequence shown here is derived from an EMBL/GenBank/DDBJ whole genome shotgun (WGS) entry which is preliminary data.</text>
</comment>
<accession>A0ABT3M548</accession>
<sequence>MKNQKIFFENRSEDLYENEIIISFIFHLLQTIGKDFPVSISKIKETTYPTPDFLCSELNALVEIKRITESNEEMKITSSTKNDLLSKIEIDLENLINHSNEHIFINILDSTSIPNRGKRYKSLLKEISIITNEGKNYGKFESLYFKIEKSQSSKKIIQVGFGGLPKYPTSESYIKTIKESLNKAKEQFESYESTESRKYTKYILFDNFYTYSRKIYTFIDAIKLALNQSYIKDMNDLNIYLRMNNGFSIINLTDGN</sequence>
<organism evidence="1 2">
    <name type="scientific">Leptospira paudalimensis</name>
    <dbReference type="NCBI Taxonomy" id="2950024"/>
    <lineage>
        <taxon>Bacteria</taxon>
        <taxon>Pseudomonadati</taxon>
        <taxon>Spirochaetota</taxon>
        <taxon>Spirochaetia</taxon>
        <taxon>Leptospirales</taxon>
        <taxon>Leptospiraceae</taxon>
        <taxon>Leptospira</taxon>
    </lineage>
</organism>
<reference evidence="1 2" key="1">
    <citation type="submission" date="2022-06" db="EMBL/GenBank/DDBJ databases">
        <title>Leptospira isolates from biofilms formed at urban environments.</title>
        <authorList>
            <person name="Ribeiro P.S."/>
            <person name="Sousa T."/>
            <person name="Carvalho N."/>
            <person name="Aburjaile F."/>
            <person name="Neves F."/>
            <person name="Oliveira D."/>
            <person name="Blanco L."/>
            <person name="Lima J."/>
            <person name="Costa F."/>
            <person name="Brenig B."/>
            <person name="Soares S."/>
            <person name="Ramos R."/>
            <person name="Goes-Neto A."/>
            <person name="Matiuzzi M."/>
            <person name="Azevedo V."/>
            <person name="Ristow P."/>
        </authorList>
    </citation>
    <scope>NUCLEOTIDE SEQUENCE [LARGE SCALE GENOMIC DNA]</scope>
    <source>
        <strain evidence="1 2">VSF14</strain>
    </source>
</reference>